<reference evidence="2" key="1">
    <citation type="submission" date="2019-05" db="EMBL/GenBank/DDBJ databases">
        <title>Annotation for the trematode Fasciolopsis buski.</title>
        <authorList>
            <person name="Choi Y.-J."/>
        </authorList>
    </citation>
    <scope>NUCLEOTIDE SEQUENCE</scope>
    <source>
        <strain evidence="2">HT</strain>
        <tissue evidence="2">Whole worm</tissue>
    </source>
</reference>
<gene>
    <name evidence="2" type="ORF">FBUS_08020</name>
</gene>
<protein>
    <submittedName>
        <fullName evidence="2">Uncharacterized protein</fullName>
    </submittedName>
</protein>
<dbReference type="OrthoDB" id="10576489at2759"/>
<keyword evidence="3" id="KW-1185">Reference proteome</keyword>
<evidence type="ECO:0000256" key="1">
    <source>
        <dbReference type="SAM" id="Coils"/>
    </source>
</evidence>
<dbReference type="EMBL" id="LUCM01002241">
    <property type="protein sequence ID" value="KAA0197650.1"/>
    <property type="molecule type" value="Genomic_DNA"/>
</dbReference>
<comment type="caution">
    <text evidence="2">The sequence shown here is derived from an EMBL/GenBank/DDBJ whole genome shotgun (WGS) entry which is preliminary data.</text>
</comment>
<dbReference type="Proteomes" id="UP000728185">
    <property type="component" value="Unassembled WGS sequence"/>
</dbReference>
<feature type="coiled-coil region" evidence="1">
    <location>
        <begin position="39"/>
        <end position="111"/>
    </location>
</feature>
<proteinExistence type="predicted"/>
<feature type="non-terminal residue" evidence="2">
    <location>
        <position position="1"/>
    </location>
</feature>
<keyword evidence="1" id="KW-0175">Coiled coil</keyword>
<name>A0A8E0VND0_9TREM</name>
<evidence type="ECO:0000313" key="3">
    <source>
        <dbReference type="Proteomes" id="UP000728185"/>
    </source>
</evidence>
<organism evidence="2 3">
    <name type="scientific">Fasciolopsis buskii</name>
    <dbReference type="NCBI Taxonomy" id="27845"/>
    <lineage>
        <taxon>Eukaryota</taxon>
        <taxon>Metazoa</taxon>
        <taxon>Spiralia</taxon>
        <taxon>Lophotrochozoa</taxon>
        <taxon>Platyhelminthes</taxon>
        <taxon>Trematoda</taxon>
        <taxon>Digenea</taxon>
        <taxon>Plagiorchiida</taxon>
        <taxon>Echinostomata</taxon>
        <taxon>Echinostomatoidea</taxon>
        <taxon>Fasciolidae</taxon>
        <taxon>Fasciolopsis</taxon>
    </lineage>
</organism>
<sequence>VDEAIGLLYHLCSCPFLQSEFLQANSNWDEAALRSELSIVGCRAERDSLQKQVMKMEAQSKYSSAAHQKSEKLKESLVSFRQKVAKKKETMRRLRADNQRLSSLLPELQSQARRKKETFLQETLCSLNLMKQLLSANPLQRVLDNRFDHEAIPWKVNGNKVFVSSMRIKNICPYTYQLLIINSYLENDAKVQKKVCQYVDPQLRIVDATFPEIQALISDCAEFLSDW</sequence>
<evidence type="ECO:0000313" key="2">
    <source>
        <dbReference type="EMBL" id="KAA0197650.1"/>
    </source>
</evidence>
<dbReference type="AlphaFoldDB" id="A0A8E0VND0"/>
<accession>A0A8E0VND0</accession>